<sequence length="72" mass="8064">MDWLIGDILSMVDAKNPTIDALRYTVSTLKDIRQDGLPVQPQQAKKLLQGFNLVALRAEPLHSYDVDRSRAG</sequence>
<name>A0A840YRA0_9SPHN</name>
<proteinExistence type="predicted"/>
<protein>
    <submittedName>
        <fullName evidence="1">Uncharacterized protein</fullName>
    </submittedName>
</protein>
<evidence type="ECO:0000313" key="2">
    <source>
        <dbReference type="Proteomes" id="UP000527143"/>
    </source>
</evidence>
<dbReference type="AlphaFoldDB" id="A0A840YRA0"/>
<accession>A0A840YRA0</accession>
<dbReference type="EMBL" id="JACIJF010000012">
    <property type="protein sequence ID" value="MBB5712081.1"/>
    <property type="molecule type" value="Genomic_DNA"/>
</dbReference>
<comment type="caution">
    <text evidence="1">The sequence shown here is derived from an EMBL/GenBank/DDBJ whole genome shotgun (WGS) entry which is preliminary data.</text>
</comment>
<gene>
    <name evidence="1" type="ORF">FHT02_003337</name>
</gene>
<dbReference type="Proteomes" id="UP000527143">
    <property type="component" value="Unassembled WGS sequence"/>
</dbReference>
<evidence type="ECO:0000313" key="1">
    <source>
        <dbReference type="EMBL" id="MBB5712081.1"/>
    </source>
</evidence>
<keyword evidence="2" id="KW-1185">Reference proteome</keyword>
<dbReference type="RefSeq" id="WP_184090037.1">
    <property type="nucleotide sequence ID" value="NZ_JACIJF010000012.1"/>
</dbReference>
<organism evidence="1 2">
    <name type="scientific">Sphingomonas xinjiangensis</name>
    <dbReference type="NCBI Taxonomy" id="643568"/>
    <lineage>
        <taxon>Bacteria</taxon>
        <taxon>Pseudomonadati</taxon>
        <taxon>Pseudomonadota</taxon>
        <taxon>Alphaproteobacteria</taxon>
        <taxon>Sphingomonadales</taxon>
        <taxon>Sphingomonadaceae</taxon>
        <taxon>Sphingomonas</taxon>
    </lineage>
</organism>
<reference evidence="1 2" key="1">
    <citation type="submission" date="2020-08" db="EMBL/GenBank/DDBJ databases">
        <title>Genomic Encyclopedia of Type Strains, Phase IV (KMG-IV): sequencing the most valuable type-strain genomes for metagenomic binning, comparative biology and taxonomic classification.</title>
        <authorList>
            <person name="Goeker M."/>
        </authorList>
    </citation>
    <scope>NUCLEOTIDE SEQUENCE [LARGE SCALE GENOMIC DNA]</scope>
    <source>
        <strain evidence="1 2">DSM 26736</strain>
    </source>
</reference>